<dbReference type="PANTHER" id="PTHR43187">
    <property type="entry name" value="GLUTAMINE AMIDOTRANSFERASE DUG3-RELATED"/>
    <property type="match status" value="1"/>
</dbReference>
<dbReference type="EMBL" id="LSSM01001674">
    <property type="protein sequence ID" value="OMJ25274.1"/>
    <property type="molecule type" value="Genomic_DNA"/>
</dbReference>
<dbReference type="GO" id="GO:0006751">
    <property type="term" value="P:glutathione catabolic process"/>
    <property type="evidence" value="ECO:0007669"/>
    <property type="project" value="TreeGrafter"/>
</dbReference>
<evidence type="ECO:0000313" key="1">
    <source>
        <dbReference type="EMBL" id="OMJ25274.1"/>
    </source>
</evidence>
<reference evidence="2" key="1">
    <citation type="submission" date="2017-01" db="EMBL/GenBank/DDBJ databases">
        <authorList>
            <person name="Wang Y."/>
            <person name="White M."/>
            <person name="Kvist S."/>
            <person name="Moncalvo J.-M."/>
        </authorList>
    </citation>
    <scope>NUCLEOTIDE SEQUENCE [LARGE SCALE GENOMIC DNA]</scope>
    <source>
        <strain evidence="2">ID-206-W2</strain>
    </source>
</reference>
<gene>
    <name evidence="1" type="ORF">AYI69_g4350</name>
</gene>
<dbReference type="Gene3D" id="3.60.20.10">
    <property type="entry name" value="Glutamine Phosphoribosylpyrophosphate, subunit 1, domain 1"/>
    <property type="match status" value="1"/>
</dbReference>
<dbReference type="AlphaFoldDB" id="A0A1R1YEE0"/>
<dbReference type="Proteomes" id="UP000187429">
    <property type="component" value="Unassembled WGS sequence"/>
</dbReference>
<protein>
    <submittedName>
        <fullName evidence="1">Putative glutamine amidotransferase DUG3</fullName>
    </submittedName>
</protein>
<dbReference type="PANTHER" id="PTHR43187:SF1">
    <property type="entry name" value="GLUTAMINE AMIDOTRANSFERASE DUG3-RELATED"/>
    <property type="match status" value="1"/>
</dbReference>
<proteinExistence type="predicted"/>
<evidence type="ECO:0000313" key="2">
    <source>
        <dbReference type="Proteomes" id="UP000187429"/>
    </source>
</evidence>
<dbReference type="OrthoDB" id="14446at2759"/>
<name>A0A1R1YEE0_9FUNG</name>
<organism evidence="1 2">
    <name type="scientific">Smittium culicis</name>
    <dbReference type="NCBI Taxonomy" id="133412"/>
    <lineage>
        <taxon>Eukaryota</taxon>
        <taxon>Fungi</taxon>
        <taxon>Fungi incertae sedis</taxon>
        <taxon>Zoopagomycota</taxon>
        <taxon>Kickxellomycotina</taxon>
        <taxon>Harpellomycetes</taxon>
        <taxon>Harpellales</taxon>
        <taxon>Legeriomycetaceae</taxon>
        <taxon>Smittium</taxon>
    </lineage>
</organism>
<comment type="caution">
    <text evidence="1">The sequence shown here is derived from an EMBL/GenBank/DDBJ whole genome shotgun (WGS) entry which is preliminary data.</text>
</comment>
<dbReference type="InterPro" id="IPR052373">
    <property type="entry name" value="Gamma-glu_amide_hydrolase"/>
</dbReference>
<dbReference type="GO" id="GO:0008242">
    <property type="term" value="F:omega peptidase activity"/>
    <property type="evidence" value="ECO:0007669"/>
    <property type="project" value="TreeGrafter"/>
</dbReference>
<keyword evidence="1" id="KW-0808">Transferase</keyword>
<keyword evidence="2" id="KW-1185">Reference proteome</keyword>
<sequence length="74" mass="8549">MASLSFAQDIFQVRSNKKDKSFVIASEPLTFERNDWIAIPTNTLLVITPKLNILMYPIKDQHFSTEKRTTATYL</sequence>
<dbReference type="InterPro" id="IPR029055">
    <property type="entry name" value="Ntn_hydrolases_N"/>
</dbReference>
<dbReference type="GO" id="GO:0061672">
    <property type="term" value="C:glutathione hydrolase complex"/>
    <property type="evidence" value="ECO:0007669"/>
    <property type="project" value="TreeGrafter"/>
</dbReference>
<keyword evidence="1" id="KW-0315">Glutamine amidotransferase</keyword>
<dbReference type="GO" id="GO:0005737">
    <property type="term" value="C:cytoplasm"/>
    <property type="evidence" value="ECO:0007669"/>
    <property type="project" value="TreeGrafter"/>
</dbReference>
<accession>A0A1R1YEE0</accession>
<dbReference type="GO" id="GO:0016740">
    <property type="term" value="F:transferase activity"/>
    <property type="evidence" value="ECO:0007669"/>
    <property type="project" value="UniProtKB-KW"/>
</dbReference>